<dbReference type="Pfam" id="PF00041">
    <property type="entry name" value="fn3"/>
    <property type="match status" value="1"/>
</dbReference>
<dbReference type="CDD" id="cd00063">
    <property type="entry name" value="FN3"/>
    <property type="match status" value="1"/>
</dbReference>
<dbReference type="SMART" id="SM00060">
    <property type="entry name" value="FN3"/>
    <property type="match status" value="2"/>
</dbReference>
<accession>A0A3S8R6W0</accession>
<proteinExistence type="predicted"/>
<dbReference type="EMBL" id="CP032548">
    <property type="protein sequence ID" value="AZJ35519.1"/>
    <property type="molecule type" value="Genomic_DNA"/>
</dbReference>
<dbReference type="Pfam" id="PF13930">
    <property type="entry name" value="Endonuclea_NS_2"/>
    <property type="match status" value="1"/>
</dbReference>
<dbReference type="Gene3D" id="2.60.40.10">
    <property type="entry name" value="Immunoglobulins"/>
    <property type="match status" value="1"/>
</dbReference>
<feature type="signal peptide" evidence="1">
    <location>
        <begin position="1"/>
        <end position="20"/>
    </location>
</feature>
<reference evidence="3 4" key="1">
    <citation type="submission" date="2018-09" db="EMBL/GenBank/DDBJ databases">
        <title>Insights into the microbiota of Asian seabass (Lates calcarifer) with tenacibaculosis symptoms and description of sp. nov. Tenacibaculum singaporense.</title>
        <authorList>
            <person name="Miyake S."/>
            <person name="Soh M."/>
            <person name="Azman M.N."/>
            <person name="Ngoh S.Y."/>
            <person name="Orban L."/>
        </authorList>
    </citation>
    <scope>NUCLEOTIDE SEQUENCE [LARGE SCALE GENOMIC DNA]</scope>
    <source>
        <strain evidence="3 4">DSM 106434</strain>
    </source>
</reference>
<evidence type="ECO:0000313" key="4">
    <source>
        <dbReference type="Proteomes" id="UP000274593"/>
    </source>
</evidence>
<gene>
    <name evidence="3" type="ORF">D6T69_08285</name>
</gene>
<dbReference type="InterPro" id="IPR013783">
    <property type="entry name" value="Ig-like_fold"/>
</dbReference>
<name>A0A3S8R6W0_9FLAO</name>
<evidence type="ECO:0000256" key="1">
    <source>
        <dbReference type="SAM" id="SignalP"/>
    </source>
</evidence>
<dbReference type="KEGG" id="tsig:D6T69_08285"/>
<protein>
    <recommendedName>
        <fullName evidence="2">Fibronectin type-III domain-containing protein</fullName>
    </recommendedName>
</protein>
<feature type="chain" id="PRO_5019111255" description="Fibronectin type-III domain-containing protein" evidence="1">
    <location>
        <begin position="21"/>
        <end position="1773"/>
    </location>
</feature>
<evidence type="ECO:0000259" key="2">
    <source>
        <dbReference type="PROSITE" id="PS50853"/>
    </source>
</evidence>
<evidence type="ECO:0000313" key="3">
    <source>
        <dbReference type="EMBL" id="AZJ35519.1"/>
    </source>
</evidence>
<dbReference type="PROSITE" id="PS50853">
    <property type="entry name" value="FN3"/>
    <property type="match status" value="1"/>
</dbReference>
<keyword evidence="1" id="KW-0732">Signal</keyword>
<organism evidence="3 4">
    <name type="scientific">Tenacibaculum singaporense</name>
    <dbReference type="NCBI Taxonomy" id="2358479"/>
    <lineage>
        <taxon>Bacteria</taxon>
        <taxon>Pseudomonadati</taxon>
        <taxon>Bacteroidota</taxon>
        <taxon>Flavobacteriia</taxon>
        <taxon>Flavobacteriales</taxon>
        <taxon>Flavobacteriaceae</taxon>
        <taxon>Tenacibaculum</taxon>
    </lineage>
</organism>
<dbReference type="RefSeq" id="WP_125067296.1">
    <property type="nucleotide sequence ID" value="NZ_CP032548.1"/>
</dbReference>
<dbReference type="InterPro" id="IPR003961">
    <property type="entry name" value="FN3_dom"/>
</dbReference>
<dbReference type="InterPro" id="IPR044927">
    <property type="entry name" value="Endonuclea_NS_2"/>
</dbReference>
<dbReference type="InterPro" id="IPR036116">
    <property type="entry name" value="FN3_sf"/>
</dbReference>
<keyword evidence="4" id="KW-1185">Reference proteome</keyword>
<dbReference type="Proteomes" id="UP000274593">
    <property type="component" value="Chromosome"/>
</dbReference>
<sequence>MKRKLLFATFLLVFFNSVFAQQFPVSIIPRVKAPAPVNFYNYADDTSLNSPITVQIFLNDLTIPSRQIRLKTYFEGGNIRFSSKDFVVGAQDLFLEGGIPLTLRNTELAPYYRLENIQGISSSVYGQTIPEGSYNFCFEVYDYISGAKLSAKKCATVFIFKNEPPILNIPLTGSNIEPTDFENIIFQWTPRHINVSNVEYEFSIVEVWDNSVNPQTAFLSQLPIHQETTRRTTLIYGPDKPLLLPGRKYAWRVRAKALQGLEEIGLFKNQGYSEVFWFSRTVPCQVPEGISAEAKGTSKINVFWEQDPTVFSEYIIAYRENGKTNASWFTKRTNSSWATIWNLKPGTTYEYKVKGKCSYQFSDYSELQYVTTDLIQNEDANYNCGIVPDEIAISNRNPHAGLTIGDEVTAGDFKVIITEIQSQSNGRISGKGYVAIPYLKFAKFGVTFSNILINTANQLAEGEIVTLYDPEFGKGASADVDVDVDISDGINGDDGVKDDLVEVDFVIDEVKIDANGAIVVTGTNGEEAIIPGDDDISIKSANGDVWSVGEDGTVTKEEGAEGGAVADNTTNGIDEEGNVNAITAAGVTVVFQESGDYYFDALPENTSVTFEKEYKILEANGTKYKVPYKAISDIQGEDFITAKVTINDASISKDDIIFKTKDGAKVEVNWNNNSTEATLKLKRKFDYADEEIFAVVKSKENNEKYDIAGSLITTHLASKELEPINVTLIPVGDGVVINDALKEKTAEIYSKAGVRLNVQIGQSILPDEVYGWDKDGNKRLKVGDSSILSHYTDEQLMFNNYVKQQEYYTDKTYYVFVTNISITNANVSGFMPLKRQFGFVFTQNATTVTKQSRTLAHELGHGIFGLEHTWDEYQFGQGATNFLMDYGSGTVLNHLDWKKMHAPGVQLYWFQGDEDGEYIHTGIDYNALMSWLKVNKGKKEVEYNPNLFLTDSTISILGDKIPISVQFQIGNRKLKLWGSLSSEKGIVDVSNIERYLDLEINEKHTYTDKINYINGETHSRKDAIRLTIRDVKDYVEYSEYVGIGLNKNYILEKFNKEFEKAGEDCNKLDFLYEHAPNFVIDERKTEHWSDLISLASCSINEGGSDEEKAVIKLIDAIGRDNSQKLLDGLLTHKVDDKKLFKVLYEKIDNYGGEDNFTKFIQIVYKNWLQSNYANLETELFIPYNSQKTLGFYTDDFGVFFKTNEDEIFITSKYNSVSYKVVGSFGFYSKLNILNTGQTVEGLKIPSEEIPAFYLKAIKEVNQTANLETAFNLTFDAVTTVSGVGNLVKLRHLRHLSKGAKTVKYTVAGAEISAGVLNAMLTLSDCKTEFCNKLRTHLFWLEMGSLGLDIFTEQMIKKTAKEAYEKADETIDVNVREELARVAGVQVGIADKVKQLFRGNINLTGDKIGAVKGYINTNDNYIDIIVHSDNTGDNFSVIIELGGKTENITLTAAEFGQALTSIPSNKTIRLLSCNNSSSASEIAKVLDRDIIGSTGEMKIYSNNVIEADNWYVARSNGKVEDIDMSSATPSGDFIILKQKFVDNLSPEVITSLKKVLGNQYDEFIDMLTRSKLPGTWTIKNVEGKLTVIDRNGTVWAEISEGIIKAKIGGTGDGWNHLLNVDPPLMKNFRYEVDGGKFVFETDQFGRVSKAIMDPVEINKNIKRNEEFQARAKEVKDGSTVNVDDGGHIFRNEWGGPSEQINYFSQNASENRTGEWYKMEDKISKMLKSDTPPNVKIEMEFNFTGGSKRPDSIDVIVKVDGKIDTQLSRSYDNPL</sequence>
<feature type="domain" description="Fibronectin type-III" evidence="2">
    <location>
        <begin position="286"/>
        <end position="375"/>
    </location>
</feature>
<dbReference type="SUPFAM" id="SSF49265">
    <property type="entry name" value="Fibronectin type III"/>
    <property type="match status" value="1"/>
</dbReference>